<dbReference type="Gene3D" id="3.30.9.10">
    <property type="entry name" value="D-Amino Acid Oxidase, subunit A, domain 2"/>
    <property type="match status" value="1"/>
</dbReference>
<evidence type="ECO:0000259" key="10">
    <source>
        <dbReference type="Pfam" id="PF01266"/>
    </source>
</evidence>
<sequence length="572" mass="62862">MTEMTETNVMTHHFSGLERKEKLQAMSEQTFDLIVIGGGITGAGIALDAQSRGLRTALIDMQDFAAGTSSRSTKLVHGGLRYLKQLDVKVVAEVGKERAIVYENGPHVTTPEWMLLPFYKGGTFGKLSTSIGLRVYDFLAGVKRAERRKMFRPQETLGHEPLLKKKDLRGSGYYVEYRTDDARLTIEVMKKAVELGAQAVNYAKVEELIVENGKLAGVRVADQLWGDGLSSKKTYSLYASKIVNAAGPWVDTLREMDHSKKGKTLHLTKGVHLVFDQSKFPLRQAIYFDTPDGRMVFAIPRDGKTYVGTTDTNYTGDIVNPRITAADRAYVLRAANEMFPTLGLTEADVESSWTGLRPLIHQEGKDPSEISRRDEIFVSDSGLISMAGGKLTGYRKMAETVVDKIAAMLVAEGVVSAAALSPSRTRTLPISGGDVGGSAKLEPFLQGKVSQGQRLGLTRAEAALLARRYGSNVDAVFALLAQYGDEAERRGMPASVLAALVYAIECEMAVKPADFFIRRTGALFFDIAWARQWKAPAVAFMAERFGWDETQRAAYTTELEKLLHEAVNPLEA</sequence>
<dbReference type="PANTHER" id="PTHR11985:SF35">
    <property type="entry name" value="ANAEROBIC GLYCEROL-3-PHOSPHATE DEHYDROGENASE SUBUNIT A"/>
    <property type="match status" value="1"/>
</dbReference>
<evidence type="ECO:0000256" key="2">
    <source>
        <dbReference type="ARBA" id="ARBA00004977"/>
    </source>
</evidence>
<evidence type="ECO:0000256" key="9">
    <source>
        <dbReference type="RuleBase" id="RU361217"/>
    </source>
</evidence>
<name>A0ABS4HZ70_9BACL</name>
<dbReference type="Gene3D" id="3.50.50.60">
    <property type="entry name" value="FAD/NAD(P)-binding domain"/>
    <property type="match status" value="1"/>
</dbReference>
<feature type="domain" description="FAD dependent oxidoreductase" evidence="10">
    <location>
        <begin position="32"/>
        <end position="367"/>
    </location>
</feature>
<dbReference type="InterPro" id="IPR036188">
    <property type="entry name" value="FAD/NAD-bd_sf"/>
</dbReference>
<dbReference type="Pfam" id="PF01266">
    <property type="entry name" value="DAO"/>
    <property type="match status" value="1"/>
</dbReference>
<keyword evidence="6" id="KW-0274">FAD</keyword>
<protein>
    <recommendedName>
        <fullName evidence="9">Glycerol-3-phosphate dehydrogenase</fullName>
        <ecNumber evidence="9">1.1.5.3</ecNumber>
    </recommendedName>
</protein>
<proteinExistence type="inferred from homology"/>
<evidence type="ECO:0000256" key="6">
    <source>
        <dbReference type="ARBA" id="ARBA00022827"/>
    </source>
</evidence>
<evidence type="ECO:0000256" key="3">
    <source>
        <dbReference type="ARBA" id="ARBA00007330"/>
    </source>
</evidence>
<accession>A0ABS4HZ70</accession>
<dbReference type="InterPro" id="IPR000447">
    <property type="entry name" value="G3P_DH_FAD-dep"/>
</dbReference>
<gene>
    <name evidence="12" type="ORF">J2Z65_003183</name>
</gene>
<dbReference type="SUPFAM" id="SSF51905">
    <property type="entry name" value="FAD/NAD(P)-binding domain"/>
    <property type="match status" value="1"/>
</dbReference>
<dbReference type="GO" id="GO:0004368">
    <property type="term" value="F:glycerol-3-phosphate dehydrogenase (quinone) activity"/>
    <property type="evidence" value="ECO:0007669"/>
    <property type="project" value="UniProtKB-EC"/>
</dbReference>
<comment type="caution">
    <text evidence="12">The sequence shown here is derived from an EMBL/GenBank/DDBJ whole genome shotgun (WGS) entry which is preliminary data.</text>
</comment>
<dbReference type="Proteomes" id="UP001519344">
    <property type="component" value="Unassembled WGS sequence"/>
</dbReference>
<comment type="similarity">
    <text evidence="3 9">Belongs to the FAD-dependent glycerol-3-phosphate dehydrogenase family.</text>
</comment>
<dbReference type="Pfam" id="PF16901">
    <property type="entry name" value="DAO_C"/>
    <property type="match status" value="1"/>
</dbReference>
<dbReference type="InterPro" id="IPR031656">
    <property type="entry name" value="DAO_C"/>
</dbReference>
<dbReference type="SUPFAM" id="SSF54373">
    <property type="entry name" value="FAD-linked reductases, C-terminal domain"/>
    <property type="match status" value="1"/>
</dbReference>
<evidence type="ECO:0000256" key="8">
    <source>
        <dbReference type="ARBA" id="ARBA00049055"/>
    </source>
</evidence>
<dbReference type="PRINTS" id="PR01001">
    <property type="entry name" value="FADG3PDH"/>
</dbReference>
<dbReference type="EC" id="1.1.5.3" evidence="9"/>
<dbReference type="InterPro" id="IPR038299">
    <property type="entry name" value="DAO_C_sf"/>
</dbReference>
<comment type="catalytic activity">
    <reaction evidence="8 9">
        <text>a quinone + sn-glycerol 3-phosphate = dihydroxyacetone phosphate + a quinol</text>
        <dbReference type="Rhea" id="RHEA:18977"/>
        <dbReference type="ChEBI" id="CHEBI:24646"/>
        <dbReference type="ChEBI" id="CHEBI:57597"/>
        <dbReference type="ChEBI" id="CHEBI:57642"/>
        <dbReference type="ChEBI" id="CHEBI:132124"/>
        <dbReference type="EC" id="1.1.5.3"/>
    </reaction>
</comment>
<organism evidence="12 13">
    <name type="scientific">Paenibacillus aceris</name>
    <dbReference type="NCBI Taxonomy" id="869555"/>
    <lineage>
        <taxon>Bacteria</taxon>
        <taxon>Bacillati</taxon>
        <taxon>Bacillota</taxon>
        <taxon>Bacilli</taxon>
        <taxon>Bacillales</taxon>
        <taxon>Paenibacillaceae</taxon>
        <taxon>Paenibacillus</taxon>
    </lineage>
</organism>
<evidence type="ECO:0000313" key="12">
    <source>
        <dbReference type="EMBL" id="MBP1963962.1"/>
    </source>
</evidence>
<evidence type="ECO:0000256" key="5">
    <source>
        <dbReference type="ARBA" id="ARBA00022798"/>
    </source>
</evidence>
<evidence type="ECO:0000256" key="1">
    <source>
        <dbReference type="ARBA" id="ARBA00001974"/>
    </source>
</evidence>
<reference evidence="12 13" key="1">
    <citation type="submission" date="2021-03" db="EMBL/GenBank/DDBJ databases">
        <title>Genomic Encyclopedia of Type Strains, Phase IV (KMG-IV): sequencing the most valuable type-strain genomes for metagenomic binning, comparative biology and taxonomic classification.</title>
        <authorList>
            <person name="Goeker M."/>
        </authorList>
    </citation>
    <scope>NUCLEOTIDE SEQUENCE [LARGE SCALE GENOMIC DNA]</scope>
    <source>
        <strain evidence="12 13">DSM 24950</strain>
    </source>
</reference>
<evidence type="ECO:0000256" key="4">
    <source>
        <dbReference type="ARBA" id="ARBA00022630"/>
    </source>
</evidence>
<feature type="domain" description="Alpha-glycerophosphate oxidase C-terminal" evidence="11">
    <location>
        <begin position="423"/>
        <end position="552"/>
    </location>
</feature>
<keyword evidence="4 9" id="KW-0285">Flavoprotein</keyword>
<dbReference type="EMBL" id="JAGGKV010000007">
    <property type="protein sequence ID" value="MBP1963962.1"/>
    <property type="molecule type" value="Genomic_DNA"/>
</dbReference>
<evidence type="ECO:0000259" key="11">
    <source>
        <dbReference type="Pfam" id="PF16901"/>
    </source>
</evidence>
<evidence type="ECO:0000256" key="7">
    <source>
        <dbReference type="ARBA" id="ARBA00023002"/>
    </source>
</evidence>
<evidence type="ECO:0000313" key="13">
    <source>
        <dbReference type="Proteomes" id="UP001519344"/>
    </source>
</evidence>
<dbReference type="PROSITE" id="PS00978">
    <property type="entry name" value="FAD_G3PDH_2"/>
    <property type="match status" value="1"/>
</dbReference>
<comment type="cofactor">
    <cofactor evidence="1 9">
        <name>FAD</name>
        <dbReference type="ChEBI" id="CHEBI:57692"/>
    </cofactor>
</comment>
<dbReference type="Gene3D" id="1.10.8.870">
    <property type="entry name" value="Alpha-glycerophosphate oxidase, cap domain"/>
    <property type="match status" value="1"/>
</dbReference>
<keyword evidence="7 9" id="KW-0560">Oxidoreductase</keyword>
<comment type="pathway">
    <text evidence="2">Polyol metabolism; glycerol degradation via glycerol kinase pathway; glycerone phosphate from sn-glycerol 3-phosphate (aerobic route): step 1/1.</text>
</comment>
<keyword evidence="5" id="KW-0319">Glycerol metabolism</keyword>
<dbReference type="PROSITE" id="PS00977">
    <property type="entry name" value="FAD_G3PDH_1"/>
    <property type="match status" value="1"/>
</dbReference>
<dbReference type="PANTHER" id="PTHR11985">
    <property type="entry name" value="GLYCEROL-3-PHOSPHATE DEHYDROGENASE"/>
    <property type="match status" value="1"/>
</dbReference>
<dbReference type="InterPro" id="IPR006076">
    <property type="entry name" value="FAD-dep_OxRdtase"/>
</dbReference>
<keyword evidence="13" id="KW-1185">Reference proteome</keyword>